<evidence type="ECO:0000313" key="1">
    <source>
        <dbReference type="EMBL" id="CCM65339.1"/>
    </source>
</evidence>
<dbReference type="Proteomes" id="UP000018291">
    <property type="component" value="Unassembled WGS sequence"/>
</dbReference>
<reference evidence="1 2" key="1">
    <citation type="journal article" date="2013" name="ISME J.">
        <title>Metabolic model for the filamentous 'Candidatus Microthrix parvicella' based on genomic and metagenomic analyses.</title>
        <authorList>
            <person name="Jon McIlroy S."/>
            <person name="Kristiansen R."/>
            <person name="Albertsen M."/>
            <person name="Michael Karst S."/>
            <person name="Rossetti S."/>
            <person name="Lund Nielsen J."/>
            <person name="Tandoi V."/>
            <person name="James Seviour R."/>
            <person name="Nielsen P.H."/>
        </authorList>
    </citation>
    <scope>NUCLEOTIDE SEQUENCE [LARGE SCALE GENOMIC DNA]</scope>
    <source>
        <strain evidence="1 2">RN1</strain>
    </source>
</reference>
<dbReference type="HOGENOM" id="CLU_3355199_0_0_11"/>
<sequence>MGLQILKDTMAKHVIIRLIHIEIDRIARFEPSRGKQ</sequence>
<protein>
    <submittedName>
        <fullName evidence="1">Uncharacterized protein</fullName>
    </submittedName>
</protein>
<dbReference type="AlphaFoldDB" id="R4Z360"/>
<comment type="caution">
    <text evidence="1">The sequence shown here is derived from an EMBL/GenBank/DDBJ whole genome shotgun (WGS) entry which is preliminary data.</text>
</comment>
<evidence type="ECO:0000313" key="2">
    <source>
        <dbReference type="Proteomes" id="UP000018291"/>
    </source>
</evidence>
<organism evidence="1 2">
    <name type="scientific">Candidatus Neomicrothrix parvicella RN1</name>
    <dbReference type="NCBI Taxonomy" id="1229780"/>
    <lineage>
        <taxon>Bacteria</taxon>
        <taxon>Bacillati</taxon>
        <taxon>Actinomycetota</taxon>
        <taxon>Acidimicrobiia</taxon>
        <taxon>Acidimicrobiales</taxon>
        <taxon>Microthrixaceae</taxon>
        <taxon>Candidatus Neomicrothrix</taxon>
    </lineage>
</organism>
<dbReference type="EMBL" id="CANL01000067">
    <property type="protein sequence ID" value="CCM65339.1"/>
    <property type="molecule type" value="Genomic_DNA"/>
</dbReference>
<accession>R4Z360</accession>
<name>R4Z360_9ACTN</name>
<gene>
    <name evidence="1" type="ORF">BN381_70038</name>
</gene>
<keyword evidence="2" id="KW-1185">Reference proteome</keyword>
<proteinExistence type="predicted"/>